<comment type="similarity">
    <text evidence="1">Belongs to the glycosyltransferase 32 family.</text>
</comment>
<dbReference type="InterPro" id="IPR007577">
    <property type="entry name" value="GlycoTrfase_DXD_sugar-bd_CS"/>
</dbReference>
<protein>
    <recommendedName>
        <fullName evidence="4">Nucleotide-diphospho-sugar transferase</fullName>
    </recommendedName>
</protein>
<keyword evidence="3" id="KW-1185">Reference proteome</keyword>
<dbReference type="EMBL" id="MCFE01000483">
    <property type="protein sequence ID" value="ORX89003.1"/>
    <property type="molecule type" value="Genomic_DNA"/>
</dbReference>
<dbReference type="STRING" id="1314790.A0A1Y1XTG7"/>
<gene>
    <name evidence="2" type="ORF">K493DRAFT_235000</name>
</gene>
<dbReference type="AlphaFoldDB" id="A0A1Y1XTG7"/>
<evidence type="ECO:0000313" key="2">
    <source>
        <dbReference type="EMBL" id="ORX89003.1"/>
    </source>
</evidence>
<proteinExistence type="inferred from homology"/>
<dbReference type="SUPFAM" id="SSF53448">
    <property type="entry name" value="Nucleotide-diphospho-sugar transferases"/>
    <property type="match status" value="1"/>
</dbReference>
<evidence type="ECO:0000313" key="3">
    <source>
        <dbReference type="Proteomes" id="UP000193498"/>
    </source>
</evidence>
<reference evidence="2 3" key="1">
    <citation type="submission" date="2016-07" db="EMBL/GenBank/DDBJ databases">
        <title>Pervasive Adenine N6-methylation of Active Genes in Fungi.</title>
        <authorList>
            <consortium name="DOE Joint Genome Institute"/>
            <person name="Mondo S.J."/>
            <person name="Dannebaum R.O."/>
            <person name="Kuo R.C."/>
            <person name="Labutti K."/>
            <person name="Haridas S."/>
            <person name="Kuo A."/>
            <person name="Salamov A."/>
            <person name="Ahrendt S.R."/>
            <person name="Lipzen A."/>
            <person name="Sullivan W."/>
            <person name="Andreopoulos W.B."/>
            <person name="Clum A."/>
            <person name="Lindquist E."/>
            <person name="Daum C."/>
            <person name="Ramamoorthy G.K."/>
            <person name="Gryganskyi A."/>
            <person name="Culley D."/>
            <person name="Magnuson J.K."/>
            <person name="James T.Y."/>
            <person name="O'Malley M.A."/>
            <person name="Stajich J.E."/>
            <person name="Spatafora J.W."/>
            <person name="Visel A."/>
            <person name="Grigoriev I.V."/>
        </authorList>
    </citation>
    <scope>NUCLEOTIDE SEQUENCE [LARGE SCALE GENOMIC DNA]</scope>
    <source>
        <strain evidence="2 3">CBS 931.73</strain>
    </source>
</reference>
<comment type="caution">
    <text evidence="2">The sequence shown here is derived from an EMBL/GenBank/DDBJ whole genome shotgun (WGS) entry which is preliminary data.</text>
</comment>
<accession>A0A1Y1XTG7</accession>
<organism evidence="2 3">
    <name type="scientific">Basidiobolus meristosporus CBS 931.73</name>
    <dbReference type="NCBI Taxonomy" id="1314790"/>
    <lineage>
        <taxon>Eukaryota</taxon>
        <taxon>Fungi</taxon>
        <taxon>Fungi incertae sedis</taxon>
        <taxon>Zoopagomycota</taxon>
        <taxon>Entomophthoromycotina</taxon>
        <taxon>Basidiobolomycetes</taxon>
        <taxon>Basidiobolales</taxon>
        <taxon>Basidiobolaceae</taxon>
        <taxon>Basidiobolus</taxon>
    </lineage>
</organism>
<sequence>MLFHVYWKGPFSDKIALTVKSFLYTQPLGCSKLIIWLHNWGTAEQLLENEFSGPLLKYPSTLIEFRRWNIDTIISASPDFANIKVKDIRTVSYSDMVRFLVLHIHGGMYLDADVLLLRDMRPLYHTPVDFAYKWSYTRNYNTAVLRMHANSTTSKYLVQKAIKNNMGFHPRNIKTYLEDWAKEHPKIHGAYKEAPNVLMLPSAIFDPLWLRVDKYESGKTINPNLAEFEDVFRMDRIDGEFDGYKDFAHTRAFENFFPGAFAYHWHNNWNTPILPGSWFGVMKQEFDSFLNGKSANYYGERFIEYL</sequence>
<dbReference type="InParanoid" id="A0A1Y1XTG7"/>
<name>A0A1Y1XTG7_9FUNG</name>
<dbReference type="InterPro" id="IPR029044">
    <property type="entry name" value="Nucleotide-diphossugar_trans"/>
</dbReference>
<evidence type="ECO:0008006" key="4">
    <source>
        <dbReference type="Google" id="ProtNLM"/>
    </source>
</evidence>
<dbReference type="OrthoDB" id="409543at2759"/>
<dbReference type="Proteomes" id="UP000193498">
    <property type="component" value="Unassembled WGS sequence"/>
</dbReference>
<evidence type="ECO:0000256" key="1">
    <source>
        <dbReference type="ARBA" id="ARBA00009003"/>
    </source>
</evidence>
<dbReference type="Gene3D" id="3.90.550.20">
    <property type="match status" value="1"/>
</dbReference>
<dbReference type="Pfam" id="PF04488">
    <property type="entry name" value="Gly_transf_sug"/>
    <property type="match status" value="1"/>
</dbReference>